<dbReference type="Pfam" id="PF01590">
    <property type="entry name" value="GAF"/>
    <property type="match status" value="1"/>
</dbReference>
<proteinExistence type="predicted"/>
<dbReference type="PANTHER" id="PTHR33121:SF76">
    <property type="entry name" value="SIGNALING PROTEIN"/>
    <property type="match status" value="1"/>
</dbReference>
<dbReference type="Proteomes" id="UP001484535">
    <property type="component" value="Unassembled WGS sequence"/>
</dbReference>
<keyword evidence="3" id="KW-1185">Reference proteome</keyword>
<dbReference type="InterPro" id="IPR050706">
    <property type="entry name" value="Cyclic-di-GMP_PDE-like"/>
</dbReference>
<dbReference type="InterPro" id="IPR003018">
    <property type="entry name" value="GAF"/>
</dbReference>
<reference evidence="2 3" key="1">
    <citation type="submission" date="2024-05" db="EMBL/GenBank/DDBJ databases">
        <authorList>
            <person name="Park S."/>
        </authorList>
    </citation>
    <scope>NUCLEOTIDE SEQUENCE [LARGE SCALE GENOMIC DNA]</scope>
    <source>
        <strain evidence="2 3">DGU5</strain>
    </source>
</reference>
<organism evidence="2 3">
    <name type="scientific">Aurantiacibacter flavus</name>
    <dbReference type="NCBI Taxonomy" id="3145232"/>
    <lineage>
        <taxon>Bacteria</taxon>
        <taxon>Pseudomonadati</taxon>
        <taxon>Pseudomonadota</taxon>
        <taxon>Alphaproteobacteria</taxon>
        <taxon>Sphingomonadales</taxon>
        <taxon>Erythrobacteraceae</taxon>
        <taxon>Aurantiacibacter</taxon>
    </lineage>
</organism>
<dbReference type="SUPFAM" id="SSF141868">
    <property type="entry name" value="EAL domain-like"/>
    <property type="match status" value="1"/>
</dbReference>
<dbReference type="Gene3D" id="3.20.20.450">
    <property type="entry name" value="EAL domain"/>
    <property type="match status" value="1"/>
</dbReference>
<dbReference type="Pfam" id="PF00563">
    <property type="entry name" value="EAL"/>
    <property type="match status" value="1"/>
</dbReference>
<dbReference type="InterPro" id="IPR035919">
    <property type="entry name" value="EAL_sf"/>
</dbReference>
<dbReference type="EMBL" id="JBDLBR010000005">
    <property type="protein sequence ID" value="MEN7538405.1"/>
    <property type="molecule type" value="Genomic_DNA"/>
</dbReference>
<protein>
    <submittedName>
        <fullName evidence="2">EAL domain-containing protein</fullName>
    </submittedName>
</protein>
<dbReference type="Gene3D" id="3.30.450.40">
    <property type="match status" value="1"/>
</dbReference>
<name>A0ABV0D0H2_9SPHN</name>
<feature type="domain" description="EAL" evidence="1">
    <location>
        <begin position="172"/>
        <end position="413"/>
    </location>
</feature>
<dbReference type="PROSITE" id="PS50883">
    <property type="entry name" value="EAL"/>
    <property type="match status" value="1"/>
</dbReference>
<evidence type="ECO:0000313" key="2">
    <source>
        <dbReference type="EMBL" id="MEN7538405.1"/>
    </source>
</evidence>
<dbReference type="SMART" id="SM00052">
    <property type="entry name" value="EAL"/>
    <property type="match status" value="1"/>
</dbReference>
<gene>
    <name evidence="2" type="ORF">ABDJ38_14575</name>
</gene>
<dbReference type="CDD" id="cd01948">
    <property type="entry name" value="EAL"/>
    <property type="match status" value="1"/>
</dbReference>
<dbReference type="PANTHER" id="PTHR33121">
    <property type="entry name" value="CYCLIC DI-GMP PHOSPHODIESTERASE PDEF"/>
    <property type="match status" value="1"/>
</dbReference>
<evidence type="ECO:0000259" key="1">
    <source>
        <dbReference type="PROSITE" id="PS50883"/>
    </source>
</evidence>
<evidence type="ECO:0000313" key="3">
    <source>
        <dbReference type="Proteomes" id="UP001484535"/>
    </source>
</evidence>
<sequence length="414" mass="44007">MGDMTFILPALEAPAQPLDDELASDSQIAGFLHSAREHLGLEIGLIGRWVEDDLREITHVDSMLDLPLAPGLRQHREETYCWHVLTGDLPEMIADAAAFPAAQALHITEALPVGAHFSVPLRLSDGTVWGSFCAIGRTPDPTLTGRDLAIFESFAAMAAERIDTLIGDAARREQTRQRIEEMFEGDAVTIFQQPIHLLADGQPAGVECLARFPDVNKRSPGAWFGDAESTGLGEELEMTAVRGAIETFASVPEGFFAALKAPARCVVSGAVRAALEAEPAADVVVTLTQYAAADDKLALVQALEAIRPTARVAIDMVGTSYASMQLAALVKPDFVKLDMALARNVATDPAARALVSAVVALVSEWDGAVIAEGIEESAQAEAMQSLGVTYGQGYLFARPMPMVAAAQHLAGIVA</sequence>
<dbReference type="InterPro" id="IPR029016">
    <property type="entry name" value="GAF-like_dom_sf"/>
</dbReference>
<comment type="caution">
    <text evidence="2">The sequence shown here is derived from an EMBL/GenBank/DDBJ whole genome shotgun (WGS) entry which is preliminary data.</text>
</comment>
<dbReference type="SUPFAM" id="SSF55781">
    <property type="entry name" value="GAF domain-like"/>
    <property type="match status" value="1"/>
</dbReference>
<accession>A0ABV0D0H2</accession>
<dbReference type="InterPro" id="IPR001633">
    <property type="entry name" value="EAL_dom"/>
</dbReference>